<feature type="transmembrane region" description="Helical" evidence="1">
    <location>
        <begin position="87"/>
        <end position="108"/>
    </location>
</feature>
<protein>
    <submittedName>
        <fullName evidence="2">Uncharacterized protein</fullName>
    </submittedName>
</protein>
<keyword evidence="1" id="KW-1133">Transmembrane helix</keyword>
<keyword evidence="1" id="KW-0812">Transmembrane</keyword>
<accession>A0A1H5J2M5</accession>
<dbReference type="AlphaFoldDB" id="A0A1H5J2M5"/>
<organism evidence="2 3">
    <name type="scientific">Pseudomonas migulae</name>
    <dbReference type="NCBI Taxonomy" id="78543"/>
    <lineage>
        <taxon>Bacteria</taxon>
        <taxon>Pseudomonadati</taxon>
        <taxon>Pseudomonadota</taxon>
        <taxon>Gammaproteobacteria</taxon>
        <taxon>Pseudomonadales</taxon>
        <taxon>Pseudomonadaceae</taxon>
        <taxon>Pseudomonas</taxon>
    </lineage>
</organism>
<dbReference type="EMBL" id="FNTY01000002">
    <property type="protein sequence ID" value="SEE46527.1"/>
    <property type="molecule type" value="Genomic_DNA"/>
</dbReference>
<evidence type="ECO:0000313" key="2">
    <source>
        <dbReference type="EMBL" id="SEE46527.1"/>
    </source>
</evidence>
<name>A0A1H5J2M5_9PSED</name>
<proteinExistence type="predicted"/>
<gene>
    <name evidence="2" type="ORF">SAMN04490194_2355</name>
</gene>
<reference evidence="2 3" key="1">
    <citation type="submission" date="2016-10" db="EMBL/GenBank/DDBJ databases">
        <authorList>
            <person name="de Groot N.N."/>
        </authorList>
    </citation>
    <scope>NUCLEOTIDE SEQUENCE [LARGE SCALE GENOMIC DNA]</scope>
    <source>
        <strain evidence="2 3">BS3662</strain>
    </source>
</reference>
<dbReference type="Proteomes" id="UP000198985">
    <property type="component" value="Unassembled WGS sequence"/>
</dbReference>
<dbReference type="RefSeq" id="WP_235864416.1">
    <property type="nucleotide sequence ID" value="NZ_FNTY01000002.1"/>
</dbReference>
<keyword evidence="1" id="KW-0472">Membrane</keyword>
<feature type="transmembrane region" description="Helical" evidence="1">
    <location>
        <begin position="239"/>
        <end position="262"/>
    </location>
</feature>
<evidence type="ECO:0000313" key="3">
    <source>
        <dbReference type="Proteomes" id="UP000198985"/>
    </source>
</evidence>
<evidence type="ECO:0000256" key="1">
    <source>
        <dbReference type="SAM" id="Phobius"/>
    </source>
</evidence>
<sequence length="330" mass="37641">MEIAYLSPMPVPTGVLPFSARQLHSYANEVFLDFALSRGSFEFMARAGIGAVMFLLIFLFFTTGFGSWLRRDVEPFWSSWLDFFTSIAVWGFVGALATLYLCVFFFAIRQASNQPPIRFNCQRREVIFVPKKGISPRYVPWEEVIASVSVSKLMTQYAVIPEFKLMIGLRDKNGDVLWASVPSGNLNQAIAEWEAIRVYMEEGPQALPMGQSDEFEAGSVAYFHMCRQGYRSHHSFLRYIWGFLIIQFFSGWTIPCYIAAWINNRPKAAFPKEVLEWSKPLPLEQHAMPSEALLKESAEIRKAFAKGQNLLDYFKVKFAEPDKEPAVDAS</sequence>
<feature type="transmembrane region" description="Helical" evidence="1">
    <location>
        <begin position="47"/>
        <end position="67"/>
    </location>
</feature>